<dbReference type="EMBL" id="PDNZ01000003">
    <property type="protein sequence ID" value="PWW82399.1"/>
    <property type="molecule type" value="Genomic_DNA"/>
</dbReference>
<comment type="caution">
    <text evidence="1">The sequence shown here is derived from an EMBL/GenBank/DDBJ whole genome shotgun (WGS) entry which is preliminary data.</text>
</comment>
<accession>A0A317T6R0</accession>
<gene>
    <name evidence="1" type="ORF">CR164_05205</name>
</gene>
<dbReference type="OrthoDB" id="9973431at2"/>
<evidence type="ECO:0000313" key="2">
    <source>
        <dbReference type="Proteomes" id="UP000246278"/>
    </source>
</evidence>
<dbReference type="Proteomes" id="UP000246278">
    <property type="component" value="Unassembled WGS sequence"/>
</dbReference>
<sequence>MSDTIKHGSENLKQPSILDVRKKVSSFLKEALNVRDVKIIKTLKDENGWETLTEVYEDSAFIQELGLNTRVKDRNLYEIKLAEDLEVIAFEKVRSIE</sequence>
<reference evidence="2" key="1">
    <citation type="submission" date="2017-10" db="EMBL/GenBank/DDBJ databases">
        <authorList>
            <person name="Gaisin V.A."/>
            <person name="Rysina M.S."/>
            <person name="Grouzdev D.S."/>
        </authorList>
    </citation>
    <scope>NUCLEOTIDE SEQUENCE [LARGE SCALE GENOMIC DNA]</scope>
    <source>
        <strain evidence="2">V1</strain>
    </source>
</reference>
<protein>
    <submittedName>
        <fullName evidence="1">Uncharacterized protein</fullName>
    </submittedName>
</protein>
<name>A0A317T6R0_9CHLB</name>
<proteinExistence type="predicted"/>
<dbReference type="RefSeq" id="WP_110022873.1">
    <property type="nucleotide sequence ID" value="NZ_PDNZ01000003.1"/>
</dbReference>
<dbReference type="AlphaFoldDB" id="A0A317T6R0"/>
<keyword evidence="2" id="KW-1185">Reference proteome</keyword>
<organism evidence="1 2">
    <name type="scientific">Prosthecochloris marina</name>
    <dbReference type="NCBI Taxonomy" id="2017681"/>
    <lineage>
        <taxon>Bacteria</taxon>
        <taxon>Pseudomonadati</taxon>
        <taxon>Chlorobiota</taxon>
        <taxon>Chlorobiia</taxon>
        <taxon>Chlorobiales</taxon>
        <taxon>Chlorobiaceae</taxon>
        <taxon>Prosthecochloris</taxon>
    </lineage>
</organism>
<evidence type="ECO:0000313" key="1">
    <source>
        <dbReference type="EMBL" id="PWW82399.1"/>
    </source>
</evidence>